<dbReference type="EMBL" id="NXFY01000011">
    <property type="protein sequence ID" value="PHO17861.1"/>
    <property type="molecule type" value="Genomic_DNA"/>
</dbReference>
<evidence type="ECO:0000313" key="8">
    <source>
        <dbReference type="EMBL" id="PHO17861.1"/>
    </source>
</evidence>
<evidence type="ECO:0000256" key="5">
    <source>
        <dbReference type="ARBA" id="ARBA00023014"/>
    </source>
</evidence>
<dbReference type="InterPro" id="IPR004137">
    <property type="entry name" value="HCP/CODH"/>
</dbReference>
<dbReference type="GO" id="GO:0005737">
    <property type="term" value="C:cytoplasm"/>
    <property type="evidence" value="ECO:0007669"/>
    <property type="project" value="UniProtKB-SubCell"/>
</dbReference>
<evidence type="ECO:0000256" key="3">
    <source>
        <dbReference type="ARBA" id="ARBA00023002"/>
    </source>
</evidence>
<reference evidence="8 9" key="1">
    <citation type="submission" date="2017-09" db="EMBL/GenBank/DDBJ databases">
        <title>Arcobacter canalis sp. nov., a new species isolated from a water canal contaminated with urban sewage.</title>
        <authorList>
            <person name="Perez-Cataluna A."/>
            <person name="Salas-Masso N."/>
            <person name="Figueras M.J."/>
        </authorList>
    </citation>
    <scope>NUCLEOTIDE SEQUENCE [LARGE SCALE GENOMIC DNA]</scope>
    <source>
        <strain evidence="8 9">F98-3</strain>
    </source>
</reference>
<comment type="catalytic activity">
    <reaction evidence="6">
        <text>A + NH4(+) + H2O = hydroxylamine + AH2 + H(+)</text>
        <dbReference type="Rhea" id="RHEA:22052"/>
        <dbReference type="ChEBI" id="CHEBI:13193"/>
        <dbReference type="ChEBI" id="CHEBI:15377"/>
        <dbReference type="ChEBI" id="CHEBI:15378"/>
        <dbReference type="ChEBI" id="CHEBI:15429"/>
        <dbReference type="ChEBI" id="CHEBI:17499"/>
        <dbReference type="ChEBI" id="CHEBI:28938"/>
        <dbReference type="EC" id="1.7.99.1"/>
    </reaction>
</comment>
<evidence type="ECO:0000313" key="7">
    <source>
        <dbReference type="EMBL" id="AXX91064.1"/>
    </source>
</evidence>
<gene>
    <name evidence="6 8" type="primary">hcp</name>
    <name evidence="7" type="ORF">AMOL_0023</name>
    <name evidence="8" type="ORF">CPU12_07960</name>
</gene>
<name>A0A2G1DH90_9BACT</name>
<feature type="binding site" evidence="6">
    <location>
        <position position="349"/>
    </location>
    <ligand>
        <name>hybrid [4Fe-2O-2S] cluster</name>
        <dbReference type="ChEBI" id="CHEBI:60519"/>
    </ligand>
</feature>
<comment type="cofactor">
    <cofactor evidence="6">
        <name>hybrid [4Fe-2O-2S] cluster</name>
        <dbReference type="ChEBI" id="CHEBI:60519"/>
    </cofactor>
    <text evidence="6">Binds 1 hybrid [4Fe-2O-2S] cluster.</text>
</comment>
<sequence length="441" mass="49119">MSMFCYQCEMSQKNGCGSSGSTIGTCGKDENLSKLQDIMIFGLKGLSAYREHLNELNPDQTKKIDDIISETLYFTLTNVNFNFNDHINQLMKIGSAAVEVMDKLSNSHTSKFGTPTPIKVSQNKVEGKAILVSGHNLDMLEKLLIATENKGINIYTHSEMLPAHGYPQLRKYKHLKGNVGKAWFDQAELMKKFTGTFVVNTNCIVPPKKNCNYLDRLFTYKIVGVEGATKIQNDNFDELIKRTLECKDANGIDLNEDSSLVTGHHYKTVLTLAPQILEAIKTKKIKQFFVVAGCDAPGKSGEYYRELTQNLPKTTVILTSSCGKFRFNDIDFGNIEGTDIPRYLDLGQCNDSNGAVEIAKALGQALQTPINDLPISIVLSWMEQKAVVILLALFSLGVKNIYLGPKPPQFVNEDIFEFLSQTFNLTLTTNVKDDLKKLLIA</sequence>
<dbReference type="InterPro" id="IPR011254">
    <property type="entry name" value="Prismane-like_sf"/>
</dbReference>
<protein>
    <recommendedName>
        <fullName evidence="6">Hydroxylamine reductase</fullName>
        <ecNumber evidence="6">1.7.99.1</ecNumber>
    </recommendedName>
    <alternativeName>
        <fullName evidence="6">Hybrid-cluster protein</fullName>
        <shortName evidence="6">HCP</shortName>
    </alternativeName>
    <alternativeName>
        <fullName evidence="6">Prismane protein</fullName>
    </alternativeName>
</protein>
<feature type="binding site" evidence="6">
    <location>
        <position position="5"/>
    </location>
    <ligand>
        <name>[4Fe-4S] cluster</name>
        <dbReference type="ChEBI" id="CHEBI:49883"/>
    </ligand>
</feature>
<dbReference type="NCBIfam" id="NF003658">
    <property type="entry name" value="PRK05290.1"/>
    <property type="match status" value="1"/>
</dbReference>
<dbReference type="KEGG" id="amol:AMOL_0023"/>
<dbReference type="AlphaFoldDB" id="A0A2G1DH90"/>
<dbReference type="GO" id="GO:0050418">
    <property type="term" value="F:hydroxylamine reductase activity"/>
    <property type="evidence" value="ECO:0007669"/>
    <property type="project" value="UniProtKB-UniRule"/>
</dbReference>
<feature type="binding site" evidence="6">
    <location>
        <position position="203"/>
    </location>
    <ligand>
        <name>hybrid [4Fe-2O-2S] cluster</name>
        <dbReference type="ChEBI" id="CHEBI:60519"/>
    </ligand>
</feature>
<dbReference type="EC" id="1.7.99.1" evidence="6"/>
<evidence type="ECO:0000256" key="1">
    <source>
        <dbReference type="ARBA" id="ARBA00022490"/>
    </source>
</evidence>
<dbReference type="Proteomes" id="UP000221222">
    <property type="component" value="Unassembled WGS sequence"/>
</dbReference>
<evidence type="ECO:0000256" key="4">
    <source>
        <dbReference type="ARBA" id="ARBA00023004"/>
    </source>
</evidence>
<dbReference type="Proteomes" id="UP000262712">
    <property type="component" value="Chromosome"/>
</dbReference>
<feature type="modified residue" description="Cysteine persulfide" evidence="6">
    <location>
        <position position="294"/>
    </location>
</feature>
<keyword evidence="4 6" id="KW-0408">Iron</keyword>
<feature type="binding site" evidence="6">
    <location>
        <position position="322"/>
    </location>
    <ligand>
        <name>hybrid [4Fe-2O-2S] cluster</name>
        <dbReference type="ChEBI" id="CHEBI:60519"/>
    </ligand>
</feature>
<feature type="binding site" evidence="6">
    <location>
        <position position="383"/>
    </location>
    <ligand>
        <name>hybrid [4Fe-2O-2S] cluster</name>
        <dbReference type="ChEBI" id="CHEBI:60519"/>
    </ligand>
</feature>
<evidence type="ECO:0000256" key="2">
    <source>
        <dbReference type="ARBA" id="ARBA00022723"/>
    </source>
</evidence>
<keyword evidence="6" id="KW-0004">4Fe-4S</keyword>
<feature type="binding site" evidence="6">
    <location>
        <position position="385"/>
    </location>
    <ligand>
        <name>hybrid [4Fe-2O-2S] cluster</name>
        <dbReference type="ChEBI" id="CHEBI:60519"/>
    </ligand>
</feature>
<reference evidence="7 10" key="2">
    <citation type="submission" date="2018-08" db="EMBL/GenBank/DDBJ databases">
        <title>Complete genome of the Arcobacter molluscorum type strain LMG 25693.</title>
        <authorList>
            <person name="Miller W.G."/>
            <person name="Yee E."/>
            <person name="Bono J.L."/>
        </authorList>
    </citation>
    <scope>NUCLEOTIDE SEQUENCE [LARGE SCALE GENOMIC DNA]</scope>
    <source>
        <strain evidence="7 10">CECT 7696</strain>
    </source>
</reference>
<evidence type="ECO:0000313" key="10">
    <source>
        <dbReference type="Proteomes" id="UP000262712"/>
    </source>
</evidence>
<dbReference type="Pfam" id="PF03063">
    <property type="entry name" value="Prismane"/>
    <property type="match status" value="1"/>
</dbReference>
<dbReference type="InterPro" id="IPR010048">
    <property type="entry name" value="Hydroxylam_reduct"/>
</dbReference>
<accession>A0A2G1DH90</accession>
<organism evidence="8 9">
    <name type="scientific">Malaciobacter molluscorum LMG 25693</name>
    <dbReference type="NCBI Taxonomy" id="870501"/>
    <lineage>
        <taxon>Bacteria</taxon>
        <taxon>Pseudomonadati</taxon>
        <taxon>Campylobacterota</taxon>
        <taxon>Epsilonproteobacteria</taxon>
        <taxon>Campylobacterales</taxon>
        <taxon>Arcobacteraceae</taxon>
        <taxon>Malaciobacter</taxon>
    </lineage>
</organism>
<comment type="function">
    <text evidence="6">Catalyzes the reduction of hydroxylamine to form NH(3) and H(2)O.</text>
</comment>
<feature type="binding site" evidence="6">
    <location>
        <position position="135"/>
    </location>
    <ligand>
        <name>hybrid [4Fe-2O-2S] cluster</name>
        <dbReference type="ChEBI" id="CHEBI:60519"/>
    </ligand>
</feature>
<dbReference type="HAMAP" id="MF_00069">
    <property type="entry name" value="Hydroxylam_reduct"/>
    <property type="match status" value="1"/>
</dbReference>
<dbReference type="PANTHER" id="PTHR30109:SF0">
    <property type="entry name" value="HYDROXYLAMINE REDUCTASE"/>
    <property type="match status" value="1"/>
</dbReference>
<dbReference type="GO" id="GO:0042542">
    <property type="term" value="P:response to hydrogen peroxide"/>
    <property type="evidence" value="ECO:0007669"/>
    <property type="project" value="TreeGrafter"/>
</dbReference>
<dbReference type="Gene3D" id="1.20.1270.20">
    <property type="match status" value="1"/>
</dbReference>
<keyword evidence="1 6" id="KW-0963">Cytoplasm</keyword>
<keyword evidence="3 6" id="KW-0560">Oxidoreductase</keyword>
<keyword evidence="5 6" id="KW-0411">Iron-sulfur</keyword>
<dbReference type="GO" id="GO:0046872">
    <property type="term" value="F:metal ion binding"/>
    <property type="evidence" value="ECO:0007669"/>
    <property type="project" value="UniProtKB-KW"/>
</dbReference>
<proteinExistence type="inferred from homology"/>
<comment type="cofactor">
    <cofactor evidence="6">
        <name>[4Fe-4S] cluster</name>
        <dbReference type="ChEBI" id="CHEBI:49883"/>
    </cofactor>
    <text evidence="6">Binds 1 [4Fe-4S] cluster.</text>
</comment>
<dbReference type="EMBL" id="CP032098">
    <property type="protein sequence ID" value="AXX91064.1"/>
    <property type="molecule type" value="Genomic_DNA"/>
</dbReference>
<feature type="binding site" description="via persulfide group" evidence="6">
    <location>
        <position position="294"/>
    </location>
    <ligand>
        <name>hybrid [4Fe-2O-2S] cluster</name>
        <dbReference type="ChEBI" id="CHEBI:60519"/>
    </ligand>
</feature>
<feature type="binding site" evidence="6">
    <location>
        <position position="16"/>
    </location>
    <ligand>
        <name>[4Fe-4S] cluster</name>
        <dbReference type="ChEBI" id="CHEBI:49883"/>
    </ligand>
</feature>
<dbReference type="SUPFAM" id="SSF56821">
    <property type="entry name" value="Prismane protein-like"/>
    <property type="match status" value="1"/>
</dbReference>
<evidence type="ECO:0000256" key="6">
    <source>
        <dbReference type="HAMAP-Rule" id="MF_00069"/>
    </source>
</evidence>
<dbReference type="PANTHER" id="PTHR30109">
    <property type="entry name" value="HYDROXYLAMINE REDUCTASE"/>
    <property type="match status" value="1"/>
</dbReference>
<comment type="subcellular location">
    <subcellularLocation>
        <location evidence="6">Cytoplasm</location>
    </subcellularLocation>
</comment>
<dbReference type="NCBIfam" id="TIGR01703">
    <property type="entry name" value="hybrid_clust"/>
    <property type="match status" value="1"/>
</dbReference>
<dbReference type="GO" id="GO:0051539">
    <property type="term" value="F:4 iron, 4 sulfur cluster binding"/>
    <property type="evidence" value="ECO:0007669"/>
    <property type="project" value="UniProtKB-KW"/>
</dbReference>
<keyword evidence="9" id="KW-1185">Reference proteome</keyword>
<evidence type="ECO:0000313" key="9">
    <source>
        <dbReference type="Proteomes" id="UP000221222"/>
    </source>
</evidence>
<dbReference type="RefSeq" id="WP_099342574.1">
    <property type="nucleotide sequence ID" value="NZ_CP032098.1"/>
</dbReference>
<feature type="binding site" evidence="6">
    <location>
        <position position="8"/>
    </location>
    <ligand>
        <name>[4Fe-4S] cluster</name>
        <dbReference type="ChEBI" id="CHEBI:49883"/>
    </ligand>
</feature>
<dbReference type="InterPro" id="IPR016100">
    <property type="entry name" value="Prismane_a-bundle"/>
</dbReference>
<dbReference type="Gene3D" id="3.40.50.2030">
    <property type="match status" value="2"/>
</dbReference>
<dbReference type="InterPro" id="IPR016099">
    <property type="entry name" value="Prismane-like_a/b-sand"/>
</dbReference>
<feature type="binding site" evidence="6">
    <location>
        <position position="159"/>
    </location>
    <ligand>
        <name>hybrid [4Fe-2O-2S] cluster</name>
        <dbReference type="ChEBI" id="CHEBI:60519"/>
    </ligand>
</feature>
<comment type="similarity">
    <text evidence="6">Belongs to the HCP family.</text>
</comment>
<keyword evidence="2 6" id="KW-0479">Metal-binding</keyword>
<feature type="binding site" evidence="6">
    <location>
        <position position="26"/>
    </location>
    <ligand>
        <name>[4Fe-4S] cluster</name>
        <dbReference type="ChEBI" id="CHEBI:49883"/>
    </ligand>
</feature>
<dbReference type="GO" id="GO:0004601">
    <property type="term" value="F:peroxidase activity"/>
    <property type="evidence" value="ECO:0007669"/>
    <property type="project" value="TreeGrafter"/>
</dbReference>